<dbReference type="PRINTS" id="PR00080">
    <property type="entry name" value="SDRFAMILY"/>
</dbReference>
<keyword evidence="2" id="KW-0560">Oxidoreductase</keyword>
<dbReference type="InterPro" id="IPR020904">
    <property type="entry name" value="Sc_DH/Rdtase_CS"/>
</dbReference>
<dbReference type="NCBIfam" id="NF005559">
    <property type="entry name" value="PRK07231.1"/>
    <property type="match status" value="1"/>
</dbReference>
<dbReference type="KEGG" id="sphl:LPB140_03540"/>
<protein>
    <submittedName>
        <fullName evidence="3">3-oxoacyl-ACP reductase</fullName>
    </submittedName>
</protein>
<comment type="similarity">
    <text evidence="1">Belongs to the short-chain dehydrogenases/reductases (SDR) family.</text>
</comment>
<dbReference type="STRING" id="1913578.LPB140_03540"/>
<gene>
    <name evidence="3" type="ORF">LPB140_03540</name>
</gene>
<evidence type="ECO:0000313" key="3">
    <source>
        <dbReference type="EMBL" id="APG62039.1"/>
    </source>
</evidence>
<dbReference type="InterPro" id="IPR036291">
    <property type="entry name" value="NAD(P)-bd_dom_sf"/>
</dbReference>
<dbReference type="FunFam" id="3.40.50.720:FF:000084">
    <property type="entry name" value="Short-chain dehydrogenase reductase"/>
    <property type="match status" value="1"/>
</dbReference>
<dbReference type="AlphaFoldDB" id="A0A1L3JA97"/>
<proteinExistence type="inferred from homology"/>
<dbReference type="GO" id="GO:0016491">
    <property type="term" value="F:oxidoreductase activity"/>
    <property type="evidence" value="ECO:0007669"/>
    <property type="project" value="UniProtKB-KW"/>
</dbReference>
<dbReference type="InterPro" id="IPR002347">
    <property type="entry name" value="SDR_fam"/>
</dbReference>
<keyword evidence="4" id="KW-1185">Reference proteome</keyword>
<dbReference type="PANTHER" id="PTHR24321:SF8">
    <property type="entry name" value="ESTRADIOL 17-BETA-DEHYDROGENASE 8-RELATED"/>
    <property type="match status" value="1"/>
</dbReference>
<evidence type="ECO:0000313" key="4">
    <source>
        <dbReference type="Proteomes" id="UP000242561"/>
    </source>
</evidence>
<dbReference type="CDD" id="cd05233">
    <property type="entry name" value="SDR_c"/>
    <property type="match status" value="1"/>
</dbReference>
<dbReference type="OrthoDB" id="5457012at2"/>
<name>A0A1L3JA97_9SPHN</name>
<dbReference type="PANTHER" id="PTHR24321">
    <property type="entry name" value="DEHYDROGENASES, SHORT CHAIN"/>
    <property type="match status" value="1"/>
</dbReference>
<dbReference type="RefSeq" id="WP_072558687.1">
    <property type="nucleotide sequence ID" value="NZ_CP018154.1"/>
</dbReference>
<dbReference type="Pfam" id="PF13561">
    <property type="entry name" value="adh_short_C2"/>
    <property type="match status" value="1"/>
</dbReference>
<accession>A0A1L3JA97</accession>
<dbReference type="Gene3D" id="3.40.50.720">
    <property type="entry name" value="NAD(P)-binding Rossmann-like Domain"/>
    <property type="match status" value="1"/>
</dbReference>
<reference evidence="3 4" key="1">
    <citation type="submission" date="2016-11" db="EMBL/GenBank/DDBJ databases">
        <title>Sphingorhabdus sp. LPB0140, isolated from marine environment.</title>
        <authorList>
            <person name="Kim E."/>
            <person name="Yi H."/>
        </authorList>
    </citation>
    <scope>NUCLEOTIDE SEQUENCE [LARGE SCALE GENOMIC DNA]</scope>
    <source>
        <strain evidence="3 4">LPB0140</strain>
    </source>
</reference>
<evidence type="ECO:0000256" key="1">
    <source>
        <dbReference type="ARBA" id="ARBA00006484"/>
    </source>
</evidence>
<dbReference type="PRINTS" id="PR00081">
    <property type="entry name" value="GDHRDH"/>
</dbReference>
<organism evidence="3 4">
    <name type="scientific">Sphingorhabdus lutea</name>
    <dbReference type="NCBI Taxonomy" id="1913578"/>
    <lineage>
        <taxon>Bacteria</taxon>
        <taxon>Pseudomonadati</taxon>
        <taxon>Pseudomonadota</taxon>
        <taxon>Alphaproteobacteria</taxon>
        <taxon>Sphingomonadales</taxon>
        <taxon>Sphingomonadaceae</taxon>
        <taxon>Sphingorhabdus</taxon>
    </lineage>
</organism>
<dbReference type="SUPFAM" id="SSF51735">
    <property type="entry name" value="NAD(P)-binding Rossmann-fold domains"/>
    <property type="match status" value="1"/>
</dbReference>
<dbReference type="EMBL" id="CP018154">
    <property type="protein sequence ID" value="APG62039.1"/>
    <property type="molecule type" value="Genomic_DNA"/>
</dbReference>
<dbReference type="PROSITE" id="PS00061">
    <property type="entry name" value="ADH_SHORT"/>
    <property type="match status" value="1"/>
</dbReference>
<evidence type="ECO:0000256" key="2">
    <source>
        <dbReference type="ARBA" id="ARBA00023002"/>
    </source>
</evidence>
<dbReference type="Proteomes" id="UP000242561">
    <property type="component" value="Chromosome"/>
</dbReference>
<sequence length="259" mass="27761">MPANLDGHIAIVTGGADGIGRAIVELFCEQGARVCIADVNAELAIALADEICAKGQNAFFAQTNIADKDSVNNMVDAVVNKYGPPSILINNAGIIVVTKDPLENSEETWKRIFAINLEGMWNCARAVIPYMKKAKSGSIVNLGSVHSFQIVPGHFPYAITKHAVIGLTRSLAVEYGADNIRVNTLCPGMVETPTALKIWSEMDDPEAVRKAVGDIHPLKRNASPKEMAYPALFLASDESSFMTGQSLIVDGGRSALYSE</sequence>